<dbReference type="Gene3D" id="2.120.10.30">
    <property type="entry name" value="TolB, C-terminal domain"/>
    <property type="match status" value="1"/>
</dbReference>
<accession>A0A7W3P678</accession>
<dbReference type="SUPFAM" id="SSF101898">
    <property type="entry name" value="NHL repeat"/>
    <property type="match status" value="1"/>
</dbReference>
<gene>
    <name evidence="2" type="ORF">FHX74_002259</name>
</gene>
<protein>
    <recommendedName>
        <fullName evidence="4">NHL repeat-containing protein</fullName>
    </recommendedName>
</protein>
<keyword evidence="1" id="KW-0732">Signal</keyword>
<evidence type="ECO:0000313" key="2">
    <source>
        <dbReference type="EMBL" id="MBA8794640.1"/>
    </source>
</evidence>
<feature type="chain" id="PRO_5039258554" description="NHL repeat-containing protein" evidence="1">
    <location>
        <begin position="22"/>
        <end position="361"/>
    </location>
</feature>
<dbReference type="EMBL" id="JACGWT010000003">
    <property type="protein sequence ID" value="MBA8794640.1"/>
    <property type="molecule type" value="Genomic_DNA"/>
</dbReference>
<evidence type="ECO:0008006" key="4">
    <source>
        <dbReference type="Google" id="ProtNLM"/>
    </source>
</evidence>
<reference evidence="2 3" key="1">
    <citation type="submission" date="2020-07" db="EMBL/GenBank/DDBJ databases">
        <title>Sequencing the genomes of 1000 actinobacteria strains.</title>
        <authorList>
            <person name="Klenk H.-P."/>
        </authorList>
    </citation>
    <scope>NUCLEOTIDE SEQUENCE [LARGE SCALE GENOMIC DNA]</scope>
    <source>
        <strain evidence="2 3">DSM 100723</strain>
    </source>
</reference>
<comment type="caution">
    <text evidence="2">The sequence shown here is derived from an EMBL/GenBank/DDBJ whole genome shotgun (WGS) entry which is preliminary data.</text>
</comment>
<dbReference type="InterPro" id="IPR011042">
    <property type="entry name" value="6-blade_b-propeller_TolB-like"/>
</dbReference>
<feature type="signal peptide" evidence="1">
    <location>
        <begin position="1"/>
        <end position="21"/>
    </location>
</feature>
<dbReference type="Proteomes" id="UP000523079">
    <property type="component" value="Unassembled WGS sequence"/>
</dbReference>
<evidence type="ECO:0000313" key="3">
    <source>
        <dbReference type="Proteomes" id="UP000523079"/>
    </source>
</evidence>
<sequence length="361" mass="37297">MLAVTAAATCAVGLTVAPAAAESRGGGSPSPVRVVASGLNGPFQIADGGRYLYVAENGPRQITRIDRWTGAKSVAVTGFGDAQPQGVTRMGRWLVIVTGGGQDTPLPSTAASVFVARDGGTPRKITDLLAYEKANNPDGQVQQTGPDADSLSNPYYVVPDPVHRDSVIVADAGANDLLRVRLRDGAVTRAKALPLVRTGSLCSGNTGNNTADGTGCDPVPTGIVAGPRNTLYVSGLSAEAPGQGRIYVLDARTWRILRVISGLDAPTGVALDRRGNVYASEVTYGAPAGEPGPDFDPSTVGRIVRIDRCGHQTFAAVTMPSGLLWSHGRLYASAWAIAGFVGIQDAGQVVTVHRSAFVPAS</sequence>
<proteinExistence type="predicted"/>
<name>A0A7W3P678_9ACTN</name>
<dbReference type="RefSeq" id="WP_182560184.1">
    <property type="nucleotide sequence ID" value="NZ_JACGWT010000003.1"/>
</dbReference>
<evidence type="ECO:0000256" key="1">
    <source>
        <dbReference type="SAM" id="SignalP"/>
    </source>
</evidence>
<dbReference type="InterPro" id="IPR048031">
    <property type="entry name" value="ScyD/ScyE-like"/>
</dbReference>
<dbReference type="AlphaFoldDB" id="A0A7W3P678"/>
<dbReference type="NCBIfam" id="NF033206">
    <property type="entry name" value="ScyE_fam"/>
    <property type="match status" value="1"/>
</dbReference>
<organism evidence="2 3">
    <name type="scientific">Microlunatus kandeliicorticis</name>
    <dbReference type="NCBI Taxonomy" id="1759536"/>
    <lineage>
        <taxon>Bacteria</taxon>
        <taxon>Bacillati</taxon>
        <taxon>Actinomycetota</taxon>
        <taxon>Actinomycetes</taxon>
        <taxon>Propionibacteriales</taxon>
        <taxon>Propionibacteriaceae</taxon>
        <taxon>Microlunatus</taxon>
    </lineage>
</organism>
<keyword evidence="3" id="KW-1185">Reference proteome</keyword>